<evidence type="ECO:0000256" key="3">
    <source>
        <dbReference type="ARBA" id="ARBA00022553"/>
    </source>
</evidence>
<dbReference type="EMBL" id="LNGD01000246">
    <property type="protein sequence ID" value="KYC45252.1"/>
    <property type="molecule type" value="Genomic_DNA"/>
</dbReference>
<dbReference type="InterPro" id="IPR004358">
    <property type="entry name" value="Sig_transdc_His_kin-like_C"/>
</dbReference>
<evidence type="ECO:0000259" key="8">
    <source>
        <dbReference type="PROSITE" id="PS50113"/>
    </source>
</evidence>
<dbReference type="PROSITE" id="PS50109">
    <property type="entry name" value="HIS_KIN"/>
    <property type="match status" value="1"/>
</dbReference>
<evidence type="ECO:0000313" key="10">
    <source>
        <dbReference type="Proteomes" id="UP000075578"/>
    </source>
</evidence>
<dbReference type="InterPro" id="IPR052162">
    <property type="entry name" value="Sensor_kinase/Photoreceptor"/>
</dbReference>
<dbReference type="Gene3D" id="3.30.565.10">
    <property type="entry name" value="Histidine kinase-like ATPase, C-terminal domain"/>
    <property type="match status" value="1"/>
</dbReference>
<dbReference type="InterPro" id="IPR000700">
    <property type="entry name" value="PAS-assoc_C"/>
</dbReference>
<dbReference type="SMART" id="SM00387">
    <property type="entry name" value="HATPase_c"/>
    <property type="match status" value="1"/>
</dbReference>
<dbReference type="PROSITE" id="PS50112">
    <property type="entry name" value="PAS"/>
    <property type="match status" value="1"/>
</dbReference>
<dbReference type="PANTHER" id="PTHR43304:SF1">
    <property type="entry name" value="PAC DOMAIN-CONTAINING PROTEIN"/>
    <property type="match status" value="1"/>
</dbReference>
<dbReference type="EC" id="2.7.13.3" evidence="2"/>
<comment type="catalytic activity">
    <reaction evidence="1">
        <text>ATP + protein L-histidine = ADP + protein N-phospho-L-histidine.</text>
        <dbReference type="EC" id="2.7.13.3"/>
    </reaction>
</comment>
<dbReference type="SUPFAM" id="SSF55874">
    <property type="entry name" value="ATPase domain of HSP90 chaperone/DNA topoisomerase II/histidine kinase"/>
    <property type="match status" value="1"/>
</dbReference>
<dbReference type="InterPro" id="IPR035965">
    <property type="entry name" value="PAS-like_dom_sf"/>
</dbReference>
<evidence type="ECO:0000259" key="7">
    <source>
        <dbReference type="PROSITE" id="PS50112"/>
    </source>
</evidence>
<dbReference type="AlphaFoldDB" id="A0A150IK32"/>
<dbReference type="PATRIC" id="fig|1705564.3.peg.2097"/>
<dbReference type="Pfam" id="PF08447">
    <property type="entry name" value="PAS_3"/>
    <property type="match status" value="1"/>
</dbReference>
<dbReference type="PROSITE" id="PS50113">
    <property type="entry name" value="PAC"/>
    <property type="match status" value="1"/>
</dbReference>
<dbReference type="GO" id="GO:0004673">
    <property type="term" value="F:protein histidine kinase activity"/>
    <property type="evidence" value="ECO:0007669"/>
    <property type="project" value="UniProtKB-EC"/>
</dbReference>
<reference evidence="9 10" key="1">
    <citation type="journal article" date="2016" name="ISME J.">
        <title>Chasing the elusive Euryarchaeota class WSA2: genomes reveal a uniquely fastidious methyl-reducing methanogen.</title>
        <authorList>
            <person name="Nobu M.K."/>
            <person name="Narihiro T."/>
            <person name="Kuroda K."/>
            <person name="Mei R."/>
            <person name="Liu W.T."/>
        </authorList>
    </citation>
    <scope>NUCLEOTIDE SEQUENCE [LARGE SCALE GENOMIC DNA]</scope>
    <source>
        <strain evidence="9">U1lsi0528_Bin089</strain>
    </source>
</reference>
<keyword evidence="5" id="KW-0418">Kinase</keyword>
<protein>
    <recommendedName>
        <fullName evidence="2">histidine kinase</fullName>
        <ecNumber evidence="2">2.7.13.3</ecNumber>
    </recommendedName>
</protein>
<dbReference type="PRINTS" id="PR00344">
    <property type="entry name" value="BCTRLSENSOR"/>
</dbReference>
<dbReference type="InterPro" id="IPR003594">
    <property type="entry name" value="HATPase_dom"/>
</dbReference>
<keyword evidence="3" id="KW-0597">Phosphoprotein</keyword>
<evidence type="ECO:0000256" key="1">
    <source>
        <dbReference type="ARBA" id="ARBA00000085"/>
    </source>
</evidence>
<dbReference type="Proteomes" id="UP000075578">
    <property type="component" value="Unassembled WGS sequence"/>
</dbReference>
<dbReference type="Pfam" id="PF02518">
    <property type="entry name" value="HATPase_c"/>
    <property type="match status" value="1"/>
</dbReference>
<dbReference type="SUPFAM" id="SSF55785">
    <property type="entry name" value="PYP-like sensor domain (PAS domain)"/>
    <property type="match status" value="2"/>
</dbReference>
<feature type="domain" description="PAC" evidence="8">
    <location>
        <begin position="53"/>
        <end position="103"/>
    </location>
</feature>
<organism evidence="9 10">
    <name type="scientific">Candidatus Methanofastidiosum methylothiophilum</name>
    <dbReference type="NCBI Taxonomy" id="1705564"/>
    <lineage>
        <taxon>Archaea</taxon>
        <taxon>Methanobacteriati</taxon>
        <taxon>Methanobacteriota</taxon>
        <taxon>Stenosarchaea group</taxon>
        <taxon>Candidatus Methanofastidiosia</taxon>
        <taxon>Candidatus Methanofastidiosales</taxon>
        <taxon>Candidatus Methanofastidiosaceae</taxon>
        <taxon>Candidatus Methanofastidiosum</taxon>
    </lineage>
</organism>
<dbReference type="Gene3D" id="3.30.450.20">
    <property type="entry name" value="PAS domain"/>
    <property type="match status" value="2"/>
</dbReference>
<dbReference type="SMART" id="SM00086">
    <property type="entry name" value="PAC"/>
    <property type="match status" value="2"/>
</dbReference>
<evidence type="ECO:0000256" key="4">
    <source>
        <dbReference type="ARBA" id="ARBA00022679"/>
    </source>
</evidence>
<comment type="caution">
    <text evidence="9">The sequence shown here is derived from an EMBL/GenBank/DDBJ whole genome shotgun (WGS) entry which is preliminary data.</text>
</comment>
<dbReference type="InterPro" id="IPR013655">
    <property type="entry name" value="PAS_fold_3"/>
</dbReference>
<name>A0A150IK32_9EURY</name>
<evidence type="ECO:0000256" key="2">
    <source>
        <dbReference type="ARBA" id="ARBA00012438"/>
    </source>
</evidence>
<gene>
    <name evidence="9" type="ORF">AMQ74_01908</name>
</gene>
<dbReference type="InterPro" id="IPR001610">
    <property type="entry name" value="PAC"/>
</dbReference>
<sequence length="433" mass="49390">MKGNFLEVNETTCKTLGYSKEELLKMNAKQINSPKFVNQIEERISKLIDTEEEFYETEHITKNGEILAVELSSKIIQFQGQKAIIVISRDISIRKKLENDLKRTKDLLIETGSIAKVGGWEFDVTTMKQIWTEEVYHIHEVDFDFEPDVQKGINFYAPKHRPIIEKAVKDAIEKGMPFDLKLEFISAKGHHKWVRARGKSHQINGKTVKVSGTFQDITEEMNAEIQARNLNETLSVLNKILRHDILNDLTIVLTVCDLMKDADPKLKQKAERALDKSVNLINRMRELEYALMSGGDIKPYEIDKVIKDVTKNYPEIQFSIKGNCNVLADEAINSVFDNLVRNAIVHGKTDRIDIKITPEEKTCLIEVADYGKGISENIKSKVFEEGESFGETRGSGLGLYIVKKVIERYHGDIEIGNNKPHGAIFKIKLLRED</sequence>
<evidence type="ECO:0000259" key="6">
    <source>
        <dbReference type="PROSITE" id="PS50109"/>
    </source>
</evidence>
<dbReference type="InterPro" id="IPR005467">
    <property type="entry name" value="His_kinase_dom"/>
</dbReference>
<accession>A0A150IK32</accession>
<dbReference type="InterPro" id="IPR036890">
    <property type="entry name" value="HATPase_C_sf"/>
</dbReference>
<dbReference type="NCBIfam" id="TIGR00229">
    <property type="entry name" value="sensory_box"/>
    <property type="match status" value="1"/>
</dbReference>
<dbReference type="CDD" id="cd00130">
    <property type="entry name" value="PAS"/>
    <property type="match status" value="1"/>
</dbReference>
<feature type="domain" description="Histidine kinase" evidence="6">
    <location>
        <begin position="332"/>
        <end position="433"/>
    </location>
</feature>
<dbReference type="PANTHER" id="PTHR43304">
    <property type="entry name" value="PHYTOCHROME-LIKE PROTEIN CPH1"/>
    <property type="match status" value="1"/>
</dbReference>
<dbReference type="Pfam" id="PF13426">
    <property type="entry name" value="PAS_9"/>
    <property type="match status" value="1"/>
</dbReference>
<proteinExistence type="predicted"/>
<evidence type="ECO:0000256" key="5">
    <source>
        <dbReference type="ARBA" id="ARBA00022777"/>
    </source>
</evidence>
<evidence type="ECO:0000313" key="9">
    <source>
        <dbReference type="EMBL" id="KYC45252.1"/>
    </source>
</evidence>
<keyword evidence="4" id="KW-0808">Transferase</keyword>
<feature type="domain" description="PAS" evidence="7">
    <location>
        <begin position="1"/>
        <end position="51"/>
    </location>
</feature>
<dbReference type="InterPro" id="IPR000014">
    <property type="entry name" value="PAS"/>
</dbReference>